<dbReference type="InterPro" id="IPR004010">
    <property type="entry name" value="Double_Cache_2"/>
</dbReference>
<evidence type="ECO:0000256" key="5">
    <source>
        <dbReference type="ARBA" id="ARBA00023136"/>
    </source>
</evidence>
<dbReference type="Pfam" id="PF08269">
    <property type="entry name" value="dCache_2"/>
    <property type="match status" value="1"/>
</dbReference>
<evidence type="ECO:0000313" key="10">
    <source>
        <dbReference type="Proteomes" id="UP000287563"/>
    </source>
</evidence>
<dbReference type="SMART" id="SM01049">
    <property type="entry name" value="Cache_2"/>
    <property type="match status" value="2"/>
</dbReference>
<dbReference type="Gene3D" id="3.30.70.270">
    <property type="match status" value="1"/>
</dbReference>
<keyword evidence="10" id="KW-1185">Reference proteome</keyword>
<dbReference type="InterPro" id="IPR035919">
    <property type="entry name" value="EAL_sf"/>
</dbReference>
<dbReference type="Pfam" id="PF00563">
    <property type="entry name" value="EAL"/>
    <property type="match status" value="1"/>
</dbReference>
<dbReference type="CDD" id="cd01948">
    <property type="entry name" value="EAL"/>
    <property type="match status" value="1"/>
</dbReference>
<evidence type="ECO:0000256" key="1">
    <source>
        <dbReference type="ARBA" id="ARBA00004651"/>
    </source>
</evidence>
<evidence type="ECO:0000256" key="6">
    <source>
        <dbReference type="SAM" id="Phobius"/>
    </source>
</evidence>
<feature type="domain" description="EAL" evidence="7">
    <location>
        <begin position="575"/>
        <end position="829"/>
    </location>
</feature>
<comment type="caution">
    <text evidence="9">The sequence shown here is derived from an EMBL/GenBank/DDBJ whole genome shotgun (WGS) entry which is preliminary data.</text>
</comment>
<dbReference type="GO" id="GO:0071111">
    <property type="term" value="F:cyclic-guanylate-specific phosphodiesterase activity"/>
    <property type="evidence" value="ECO:0007669"/>
    <property type="project" value="InterPro"/>
</dbReference>
<dbReference type="EMBL" id="RJLM01000001">
    <property type="protein sequence ID" value="RWX56914.1"/>
    <property type="molecule type" value="Genomic_DNA"/>
</dbReference>
<dbReference type="InterPro" id="IPR033480">
    <property type="entry name" value="sCache_2"/>
</dbReference>
<dbReference type="AlphaFoldDB" id="A0A3S3ULN7"/>
<dbReference type="CDD" id="cd12912">
    <property type="entry name" value="PDC2_MCP_like"/>
    <property type="match status" value="1"/>
</dbReference>
<evidence type="ECO:0000259" key="7">
    <source>
        <dbReference type="PROSITE" id="PS50883"/>
    </source>
</evidence>
<dbReference type="Gene3D" id="3.20.20.450">
    <property type="entry name" value="EAL domain"/>
    <property type="match status" value="1"/>
</dbReference>
<dbReference type="RefSeq" id="WP_128782231.1">
    <property type="nucleotide sequence ID" value="NZ_RJLM01000001.1"/>
</dbReference>
<gene>
    <name evidence="9" type="ORF">EDI28_02400</name>
</gene>
<evidence type="ECO:0000256" key="4">
    <source>
        <dbReference type="ARBA" id="ARBA00022989"/>
    </source>
</evidence>
<keyword evidence="3 6" id="KW-0812">Transmembrane</keyword>
<dbReference type="PANTHER" id="PTHR33121:SF70">
    <property type="entry name" value="SIGNALING PROTEIN YKOW"/>
    <property type="match status" value="1"/>
</dbReference>
<dbReference type="InterPro" id="IPR000160">
    <property type="entry name" value="GGDEF_dom"/>
</dbReference>
<dbReference type="PROSITE" id="PS50887">
    <property type="entry name" value="GGDEF"/>
    <property type="match status" value="1"/>
</dbReference>
<dbReference type="Gene3D" id="3.30.450.20">
    <property type="entry name" value="PAS domain"/>
    <property type="match status" value="2"/>
</dbReference>
<dbReference type="SMART" id="SM00052">
    <property type="entry name" value="EAL"/>
    <property type="match status" value="1"/>
</dbReference>
<comment type="subcellular location">
    <subcellularLocation>
        <location evidence="1">Cell membrane</location>
        <topology evidence="1">Multi-pass membrane protein</topology>
    </subcellularLocation>
</comment>
<feature type="transmembrane region" description="Helical" evidence="6">
    <location>
        <begin position="12"/>
        <end position="34"/>
    </location>
</feature>
<reference evidence="9 10" key="1">
    <citation type="submission" date="2018-11" db="EMBL/GenBank/DDBJ databases">
        <title>Photobacterium sp. BEI247 sp. nov., a marine bacterium isolated from Yongle Blue Hole in the South China Sea.</title>
        <authorList>
            <person name="Wang X."/>
        </authorList>
    </citation>
    <scope>NUCLEOTIDE SEQUENCE [LARGE SCALE GENOMIC DNA]</scope>
    <source>
        <strain evidence="10">BEI247</strain>
    </source>
</reference>
<sequence length="835" mass="95034">MDRISDEKLLRLIKVTPVIMVVIFTLIINLSVIYDNQTKAKQNIELLRTDIIERQRSLSKNQVQQAVNQIEYEKSHTIDTLKKTIRDRTNEAHTIASSIYQQNIDKPKSQISKLITDALRNIRFNDGRGYFFIYQMDGTNVMLPVLPKNENSSMWNFTDSRGKYAVREMLSIVDKKEEGFHRWWFVKNGSDSEEFEKIGFGKYFKPLGWLIGTGDYIIDVEHDIQEKLLEQLTNIRYGDNGFFIILDQSGTLLAHATPEYVGKNHLLAQDSMGNYFVKAMLDAGKSGGDYVQYLGPETPYTKGGTEKVSYVMNVPGWNWTVGTGWYVNELNDYIGQRQSQLAKQNKQELVKITLLSLSLTIFALFLSVFLSKVIARRFKTFQEKINSDFCELQATKNQMQYMALHDSLTALPNRVLLHDNISKGIERAKLNNKQLAVMFIDLDDFKKVNDLHGHTVGDQLLSAISHEFIKIVGPGDTVSRFGGDEFVFCFQELDSEHCARAKVEQIKQVFTKQFFIDGKWIFSSSSIGVAMYPADGQEPEELISKADIVLYKSKARHKGDVLFFDDSINARVLYDFTLEEQLRLALENNELSVVYQPQIDVLSGRIHGIEALCRWHNKELSHVSPIDFIAVAENIGMIHDIGWFVIKQACSDFKTLTASVPLPISLSINLSPKQLLQTNFAENITNEIRSSGIDTHNVTLEITENVLISDIIGVSPILEELRKRGFKLSLDDFGTGYSSLSYLSNLPINEIKIDRSFIDKLLTSRESESLVKAIIAIGQSCNMQIVAEGVETQEQYKRLSQYHCDIVQGYYFDKPLSINELSQKYMAIDKTSAQP</sequence>
<dbReference type="SUPFAM" id="SSF141868">
    <property type="entry name" value="EAL domain-like"/>
    <property type="match status" value="1"/>
</dbReference>
<name>A0A3S3ULN7_9GAMM</name>
<dbReference type="GO" id="GO:0005886">
    <property type="term" value="C:plasma membrane"/>
    <property type="evidence" value="ECO:0007669"/>
    <property type="project" value="UniProtKB-SubCell"/>
</dbReference>
<dbReference type="Proteomes" id="UP000287563">
    <property type="component" value="Unassembled WGS sequence"/>
</dbReference>
<dbReference type="PROSITE" id="PS50883">
    <property type="entry name" value="EAL"/>
    <property type="match status" value="1"/>
</dbReference>
<dbReference type="SMART" id="SM00267">
    <property type="entry name" value="GGDEF"/>
    <property type="match status" value="1"/>
</dbReference>
<dbReference type="SUPFAM" id="SSF55073">
    <property type="entry name" value="Nucleotide cyclase"/>
    <property type="match status" value="1"/>
</dbReference>
<dbReference type="Pfam" id="PF00990">
    <property type="entry name" value="GGDEF"/>
    <property type="match status" value="1"/>
</dbReference>
<feature type="transmembrane region" description="Helical" evidence="6">
    <location>
        <begin position="349"/>
        <end position="370"/>
    </location>
</feature>
<dbReference type="NCBIfam" id="TIGR00254">
    <property type="entry name" value="GGDEF"/>
    <property type="match status" value="1"/>
</dbReference>
<keyword evidence="2" id="KW-1003">Cell membrane</keyword>
<proteinExistence type="predicted"/>
<organism evidence="9 10">
    <name type="scientific">Photobacterium chitinilyticum</name>
    <dbReference type="NCBI Taxonomy" id="2485123"/>
    <lineage>
        <taxon>Bacteria</taxon>
        <taxon>Pseudomonadati</taxon>
        <taxon>Pseudomonadota</taxon>
        <taxon>Gammaproteobacteria</taxon>
        <taxon>Vibrionales</taxon>
        <taxon>Vibrionaceae</taxon>
        <taxon>Photobacterium</taxon>
    </lineage>
</organism>
<keyword evidence="5 6" id="KW-0472">Membrane</keyword>
<dbReference type="OrthoDB" id="1316910at2"/>
<dbReference type="CDD" id="cd01949">
    <property type="entry name" value="GGDEF"/>
    <property type="match status" value="1"/>
</dbReference>
<protein>
    <submittedName>
        <fullName evidence="9">EAL domain-containing protein</fullName>
    </submittedName>
</protein>
<dbReference type="InterPro" id="IPR029787">
    <property type="entry name" value="Nucleotide_cyclase"/>
</dbReference>
<feature type="domain" description="GGDEF" evidence="8">
    <location>
        <begin position="433"/>
        <end position="566"/>
    </location>
</feature>
<keyword evidence="4 6" id="KW-1133">Transmembrane helix</keyword>
<evidence type="ECO:0000256" key="2">
    <source>
        <dbReference type="ARBA" id="ARBA00022475"/>
    </source>
</evidence>
<dbReference type="InterPro" id="IPR043128">
    <property type="entry name" value="Rev_trsase/Diguanyl_cyclase"/>
</dbReference>
<dbReference type="InterPro" id="IPR001633">
    <property type="entry name" value="EAL_dom"/>
</dbReference>
<accession>A0A3S3ULN7</accession>
<evidence type="ECO:0000313" key="9">
    <source>
        <dbReference type="EMBL" id="RWX56914.1"/>
    </source>
</evidence>
<evidence type="ECO:0000259" key="8">
    <source>
        <dbReference type="PROSITE" id="PS50887"/>
    </source>
</evidence>
<evidence type="ECO:0000256" key="3">
    <source>
        <dbReference type="ARBA" id="ARBA00022692"/>
    </source>
</evidence>
<dbReference type="PANTHER" id="PTHR33121">
    <property type="entry name" value="CYCLIC DI-GMP PHOSPHODIESTERASE PDEF"/>
    <property type="match status" value="1"/>
</dbReference>
<dbReference type="InterPro" id="IPR050706">
    <property type="entry name" value="Cyclic-di-GMP_PDE-like"/>
</dbReference>